<keyword evidence="10" id="KW-1185">Reference proteome</keyword>
<evidence type="ECO:0000256" key="4">
    <source>
        <dbReference type="ARBA" id="ARBA00022692"/>
    </source>
</evidence>
<dbReference type="Proteomes" id="UP001486565">
    <property type="component" value="Chromosome"/>
</dbReference>
<evidence type="ECO:0000256" key="5">
    <source>
        <dbReference type="ARBA" id="ARBA00022989"/>
    </source>
</evidence>
<sequence>MKIVIEIIIQTLLAFVGIWFIARLLGRKQIAQLTVYEYINGITFGSIAATMATDLSQRTWHHLIGLFLFGFFTWCMSYLSMKSKKLEILFQGEPIVVIEQGKILEENLKRCLYTVNDLLEQLRTGNVFDIRDVKYAIVESNGTLSIMRYEDKEPVTLKDIGIIPDTREPFTAVILNGKLIYENLKFLQIDEQWLKNQLQTKGISEFKDVMYAAVNKKKQIYIDLFRDNLFGNEKTPQI</sequence>
<name>A0ABZ2Y4L9_9FIRM</name>
<keyword evidence="3" id="KW-1003">Cell membrane</keyword>
<evidence type="ECO:0000256" key="2">
    <source>
        <dbReference type="ARBA" id="ARBA00006448"/>
    </source>
</evidence>
<keyword evidence="5 7" id="KW-1133">Transmembrane helix</keyword>
<feature type="transmembrane region" description="Helical" evidence="7">
    <location>
        <begin position="33"/>
        <end position="53"/>
    </location>
</feature>
<comment type="subcellular location">
    <subcellularLocation>
        <location evidence="1">Cell membrane</location>
        <topology evidence="1">Multi-pass membrane protein</topology>
    </subcellularLocation>
</comment>
<evidence type="ECO:0000313" key="10">
    <source>
        <dbReference type="Proteomes" id="UP001486565"/>
    </source>
</evidence>
<keyword evidence="4 7" id="KW-0812">Transmembrane</keyword>
<accession>A0ABZ2Y4L9</accession>
<evidence type="ECO:0000259" key="8">
    <source>
        <dbReference type="Pfam" id="PF04239"/>
    </source>
</evidence>
<protein>
    <submittedName>
        <fullName evidence="9">DUF421 domain-containing protein</fullName>
    </submittedName>
</protein>
<feature type="transmembrane region" description="Helical" evidence="7">
    <location>
        <begin position="7"/>
        <end position="26"/>
    </location>
</feature>
<evidence type="ECO:0000256" key="1">
    <source>
        <dbReference type="ARBA" id="ARBA00004651"/>
    </source>
</evidence>
<feature type="transmembrane region" description="Helical" evidence="7">
    <location>
        <begin position="59"/>
        <end position="79"/>
    </location>
</feature>
<dbReference type="PANTHER" id="PTHR34582">
    <property type="entry name" value="UPF0702 TRANSMEMBRANE PROTEIN YCAP"/>
    <property type="match status" value="1"/>
</dbReference>
<comment type="similarity">
    <text evidence="2">Belongs to the UPF0702 family.</text>
</comment>
<organism evidence="9 10">
    <name type="scientific">Defluviitalea saccharophila</name>
    <dbReference type="NCBI Taxonomy" id="879970"/>
    <lineage>
        <taxon>Bacteria</taxon>
        <taxon>Bacillati</taxon>
        <taxon>Bacillota</taxon>
        <taxon>Clostridia</taxon>
        <taxon>Lachnospirales</taxon>
        <taxon>Defluviitaleaceae</taxon>
        <taxon>Defluviitalea</taxon>
    </lineage>
</organism>
<evidence type="ECO:0000256" key="7">
    <source>
        <dbReference type="SAM" id="Phobius"/>
    </source>
</evidence>
<dbReference type="RefSeq" id="WP_341877266.1">
    <property type="nucleotide sequence ID" value="NZ_CP121687.1"/>
</dbReference>
<keyword evidence="6 7" id="KW-0472">Membrane</keyword>
<evidence type="ECO:0000256" key="3">
    <source>
        <dbReference type="ARBA" id="ARBA00022475"/>
    </source>
</evidence>
<dbReference type="Gene3D" id="3.30.240.20">
    <property type="entry name" value="bsu07140 like domains"/>
    <property type="match status" value="2"/>
</dbReference>
<proteinExistence type="inferred from homology"/>
<dbReference type="EMBL" id="CP121687">
    <property type="protein sequence ID" value="WZL70303.1"/>
    <property type="molecule type" value="Genomic_DNA"/>
</dbReference>
<dbReference type="InterPro" id="IPR023090">
    <property type="entry name" value="UPF0702_alpha/beta_dom_sf"/>
</dbReference>
<feature type="domain" description="YetF C-terminal" evidence="8">
    <location>
        <begin position="81"/>
        <end position="214"/>
    </location>
</feature>
<reference evidence="9 10" key="1">
    <citation type="submission" date="2023-03" db="EMBL/GenBank/DDBJ databases">
        <title>Novel Species.</title>
        <authorList>
            <person name="Ma S."/>
        </authorList>
    </citation>
    <scope>NUCLEOTIDE SEQUENCE [LARGE SCALE GENOMIC DNA]</scope>
    <source>
        <strain evidence="9 10">LIND6LT2</strain>
    </source>
</reference>
<gene>
    <name evidence="9" type="ORF">QBE51_01880</name>
</gene>
<dbReference type="InterPro" id="IPR007353">
    <property type="entry name" value="DUF421"/>
</dbReference>
<dbReference type="PANTHER" id="PTHR34582:SF7">
    <property type="entry name" value="UPF0702 TRANSMEMBRANE PROTEIN YDFS"/>
    <property type="match status" value="1"/>
</dbReference>
<evidence type="ECO:0000256" key="6">
    <source>
        <dbReference type="ARBA" id="ARBA00023136"/>
    </source>
</evidence>
<dbReference type="Pfam" id="PF04239">
    <property type="entry name" value="DUF421"/>
    <property type="match status" value="1"/>
</dbReference>
<evidence type="ECO:0000313" key="9">
    <source>
        <dbReference type="EMBL" id="WZL70303.1"/>
    </source>
</evidence>